<feature type="transmembrane region" description="Helical" evidence="11">
    <location>
        <begin position="157"/>
        <end position="180"/>
    </location>
</feature>
<dbReference type="GO" id="GO:0005524">
    <property type="term" value="F:ATP binding"/>
    <property type="evidence" value="ECO:0007669"/>
    <property type="project" value="UniProtKB-KW"/>
</dbReference>
<feature type="transmembrane region" description="Helical" evidence="11">
    <location>
        <begin position="1804"/>
        <end position="1822"/>
    </location>
</feature>
<feature type="transmembrane region" description="Helical" evidence="11">
    <location>
        <begin position="1245"/>
        <end position="1269"/>
    </location>
</feature>
<feature type="transmembrane region" description="Helical" evidence="11">
    <location>
        <begin position="1165"/>
        <end position="1182"/>
    </location>
</feature>
<keyword evidence="4 11" id="KW-0812">Transmembrane</keyword>
<feature type="transmembrane region" description="Helical" evidence="11">
    <location>
        <begin position="1281"/>
        <end position="1302"/>
    </location>
</feature>
<dbReference type="GO" id="GO:0016887">
    <property type="term" value="F:ATP hydrolysis activity"/>
    <property type="evidence" value="ECO:0007669"/>
    <property type="project" value="InterPro"/>
</dbReference>
<evidence type="ECO:0000313" key="15">
    <source>
        <dbReference type="Proteomes" id="UP001209570"/>
    </source>
</evidence>
<feature type="domain" description="ABC transporter" evidence="12">
    <location>
        <begin position="2003"/>
        <end position="2237"/>
    </location>
</feature>
<evidence type="ECO:0000256" key="5">
    <source>
        <dbReference type="ARBA" id="ARBA00022737"/>
    </source>
</evidence>
<dbReference type="InterPro" id="IPR027417">
    <property type="entry name" value="P-loop_NTPase"/>
</dbReference>
<dbReference type="Gene3D" id="1.20.1560.10">
    <property type="entry name" value="ABC transporter type 1, transmembrane domain"/>
    <property type="match status" value="4"/>
</dbReference>
<name>A0AAD5QCP6_PYTIN</name>
<dbReference type="Proteomes" id="UP001209570">
    <property type="component" value="Unassembled WGS sequence"/>
</dbReference>
<dbReference type="InterPro" id="IPR044726">
    <property type="entry name" value="ABCC_6TM_D2"/>
</dbReference>
<dbReference type="FunFam" id="1.20.1560.10:FF:000020">
    <property type="entry name" value="ABC metal ion transporter"/>
    <property type="match status" value="1"/>
</dbReference>
<evidence type="ECO:0000256" key="3">
    <source>
        <dbReference type="ARBA" id="ARBA00022554"/>
    </source>
</evidence>
<feature type="transmembrane region" description="Helical" evidence="11">
    <location>
        <begin position="1674"/>
        <end position="1692"/>
    </location>
</feature>
<dbReference type="GO" id="GO:0000323">
    <property type="term" value="C:lytic vacuole"/>
    <property type="evidence" value="ECO:0007669"/>
    <property type="project" value="UniProtKB-ARBA"/>
</dbReference>
<evidence type="ECO:0000256" key="4">
    <source>
        <dbReference type="ARBA" id="ARBA00022692"/>
    </source>
</evidence>
<dbReference type="CDD" id="cd18579">
    <property type="entry name" value="ABC_6TM_ABCC_D1"/>
    <property type="match status" value="1"/>
</dbReference>
<evidence type="ECO:0000259" key="12">
    <source>
        <dbReference type="PROSITE" id="PS50893"/>
    </source>
</evidence>
<feature type="domain" description="ABC transporter" evidence="12">
    <location>
        <begin position="310"/>
        <end position="535"/>
    </location>
</feature>
<dbReference type="SUPFAM" id="SSF52540">
    <property type="entry name" value="P-loop containing nucleoside triphosphate hydrolases"/>
    <property type="match status" value="4"/>
</dbReference>
<dbReference type="Pfam" id="PF00005">
    <property type="entry name" value="ABC_tran"/>
    <property type="match status" value="4"/>
</dbReference>
<reference evidence="14" key="1">
    <citation type="submission" date="2021-12" db="EMBL/GenBank/DDBJ databases">
        <title>Prjna785345.</title>
        <authorList>
            <person name="Rujirawat T."/>
            <person name="Krajaejun T."/>
        </authorList>
    </citation>
    <scope>NUCLEOTIDE SEQUENCE</scope>
    <source>
        <strain evidence="14">Pi057C3</strain>
    </source>
</reference>
<dbReference type="Gene3D" id="3.40.50.300">
    <property type="entry name" value="P-loop containing nucleotide triphosphate hydrolases"/>
    <property type="match status" value="4"/>
</dbReference>
<feature type="domain" description="ABC transporter" evidence="12">
    <location>
        <begin position="1365"/>
        <end position="1592"/>
    </location>
</feature>
<keyword evidence="3" id="KW-0926">Vacuole</keyword>
<feature type="transmembrane region" description="Helical" evidence="11">
    <location>
        <begin position="746"/>
        <end position="776"/>
    </location>
</feature>
<accession>A0AAD5QCP6</accession>
<feature type="domain" description="ABC transmembrane type-1" evidence="13">
    <location>
        <begin position="1679"/>
        <end position="1966"/>
    </location>
</feature>
<dbReference type="SUPFAM" id="SSF90123">
    <property type="entry name" value="ABC transporter transmembrane region"/>
    <property type="match status" value="4"/>
</dbReference>
<dbReference type="InterPro" id="IPR011527">
    <property type="entry name" value="ABC1_TM_dom"/>
</dbReference>
<evidence type="ECO:0000259" key="13">
    <source>
        <dbReference type="PROSITE" id="PS50929"/>
    </source>
</evidence>
<feature type="domain" description="ABC transmembrane type-1" evidence="13">
    <location>
        <begin position="121"/>
        <end position="303"/>
    </location>
</feature>
<sequence length="2392" mass="264484">MGLLKGGASARAEEKQPLLGVVSAPLASSSARSAGLGDRCPSDYKGIGASVLFTWINPLMRLGYERPLEHSDLYQLDADNRARNVGEIFQRNWEKEAARRPDAPSLTWVLARTFGGQVLHAAVLKFVHDSLQFVGPLMIKDIIAFLKDPSAPMSQGLLYAGVVFAAGIIQSFMLRNYFFYCFETGMRVRSAICTAVYRKSLVLSAAARQKKTTGEITNLMSIDAQRLQELTQYINSLWYSVFQITVSCFLLWKQIGVATFAGVAVIILMLPLTASISKLMRRLQLKLMKVKDERIKICHEVLSEASVSVERLRDYFMEEERVRVGVGNLKEVGVQIVNADFSWETTQPPALAHANADASEVSDASGSSMSAASAPISGLTSSQPFIQNATVRDNIIFGMPFDQKRYDEAVRVSSLKKDLAILPGGDQTEIGEKGINLSGGQRTRVAIARAVYQDADVYVLDDILSAVDSHVGHDIFTQCIKEKLRNKLVLLVTHGLTFLNQCDRVVVLERGAIVESGTYDALMAKPGGILTDLIAKYKEHDQGDNVTIEEVEGQLIPTDEDLDGDDEDTRLGSRSRTSSTRSDITHDGELVQDGQLLVDEDRSVGDVAWDVYKVWINAFGGIPAGLYIIFIFIVVQGINLLSTFWLSYWSENAEQHKDSQMFYLYVFIGLNAAYAVALYVRAIATYIRGLRASKILFKGLLGRILRAPTSFFDTTPIGRIVNRLSKDVYTVDEGIPATWSQLFNTLISVMATLVTISYVTPMFMLILLPVMVGYYLSQRYFIKTSRELQRLDSISRSPVFALLSETLDGLPTIRAYSAEEKFAARNEELLDRNQRAYFLNFAVNCWLALRLEFAGTLSVAVEPPSDTYFSICLGPRKMTDPSAPETDFVAVPPTPQSSTASAHFKDGARPTATPPPRVSSVVARYAQGPPFQAQPNPLHTASIFSVLSTHWFQPLVSLGYRKILDKEDLWRVCPTDTCDVLESRFRQFYQLDGDVHPNASRRSRLSRFAVALLRTFQREIGIVFANYLIYLTAMVLQPYIAQAMLDYLNDRPNVFHIDNGYVLVAIMTVVSFIGVTCLNYGFFLSSRIGANMRSVLMNTVYQKALRLSCVARQAYTTGEIVTLMSVDSERIFNAMISGPWILVAPLAFVVTIVLIAIIFDPISSISGGVLLVVVLYSSVKLADRIGDVQAELLHVVEERVKVTSEALQGIRVMKFYAWEESLARRVEKIRASEVQLYRRFHFFNIVNTTLLFLTPVLLGAVILGLYVAIKGTLTVTEAFTLIAMVNISRLAVSLFPLAIASMSQAKIAFHRMDTYMSSDELRRTSPPEQGIVQDHIPRGTITVSNASFVWADVASTEVIVVPGEASTADVETVPAAGEPSQSFVLESVDIEIEAGSLVMIVGTVGSGKSSLLNALLGEMVRVSGTCDVHGKVSYVSQEAWIRNSTLKENILFEAPFDAARYEQVLEATQLALDLHALPNGDATEIGERGINLSGGQKARVAIARAMYRQDYDVLILDDPLSAVDPHVAHAIFDHCIVGLARPKTRLLVLNSHYDLLRHADKILVMQHGRIVGAGSYDAMLAQFPDLGVHREELDKAERNVIDEHESEEVERVKGHAAAHAAAVVSAKTAPEASVATESKVKSGKEESGARLVQEEDRVKGRVSGKTYRTYFDETGFNGLAVVLVIITVYSSAQALRILADWWQGYWAKQMPRKGIDPSYSDSWYAAWYFGFIVMCSIVTLGRGLLLMEACMRSAQNLHDDLFRRVLRAPVNRYFDITPVGRILNRFSNDLDQVDSNLPQQYQNLFQALVVFIGCLVVCGLASFWVAVSYIPMLAIFVITGLYFKRTSREIKRLEGITRTPIFNLFGETLNGLHTIRAFDMQCQFVELNKAAVDDNASYYFHYWAAGRWLAVRLDWLSVAIIFVVSLYIMSAKGSITPIVAGISITYSLMLTSMVQWCVRAVDMTDNAMTSVERLLHFRNIPQEDDGENCVAINPAVWPSQGAIKFDELCLRYRPELPLVLRGVTMDIMGGEKVGICGRTGAGKSSLMIALFRICGFHSGTIFIDGVDITQLKLQELRRSLAIIPQDPVLYSGSLRENLDPFGEYSDDAIWSVLKQVHLADAVTMWGAGLEFVVSERGDNLSVGQRQLLCIGRALLKDSKIVVLDEATANVDTATDNLIQVTIKETFEHKTVLIIAHRINTILHCNKIAVMDAGRVAEFGSPQELLATSSSIFASLATHRTPDDAIWSVLKQVHLADAVTMWGAGLEFVVSERGDNLSVGQRQLLCIGRALLKDSKIVVLDEATANVDTATDNLIQVTIKETFEHKTVLIIAHRINTILHCNKIAVMDAGRVAEFGSPQELLATSSSIFASLAKRSLQHSGSSSSSGSIEIET</sequence>
<dbReference type="PANTHER" id="PTHR24223">
    <property type="entry name" value="ATP-BINDING CASSETTE SUB-FAMILY C"/>
    <property type="match status" value="1"/>
</dbReference>
<comment type="caution">
    <text evidence="14">The sequence shown here is derived from an EMBL/GenBank/DDBJ whole genome shotgun (WGS) entry which is preliminary data.</text>
</comment>
<evidence type="ECO:0000256" key="6">
    <source>
        <dbReference type="ARBA" id="ARBA00022741"/>
    </source>
</evidence>
<dbReference type="InterPro" id="IPR044746">
    <property type="entry name" value="ABCC_6TM_D1"/>
</dbReference>
<feature type="transmembrane region" description="Helical" evidence="11">
    <location>
        <begin position="1909"/>
        <end position="1929"/>
    </location>
</feature>
<evidence type="ECO:0000256" key="10">
    <source>
        <dbReference type="SAM" id="MobiDB-lite"/>
    </source>
</evidence>
<dbReference type="PROSITE" id="PS00211">
    <property type="entry name" value="ABC_TRANSPORTER_1"/>
    <property type="match status" value="3"/>
</dbReference>
<keyword evidence="15" id="KW-1185">Reference proteome</keyword>
<feature type="transmembrane region" description="Helical" evidence="11">
    <location>
        <begin position="1828"/>
        <end position="1843"/>
    </location>
</feature>
<feature type="region of interest" description="Disordered" evidence="10">
    <location>
        <begin position="893"/>
        <end position="916"/>
    </location>
</feature>
<dbReference type="CDD" id="cd03244">
    <property type="entry name" value="ABCC_MRP_domain2"/>
    <property type="match status" value="1"/>
</dbReference>
<dbReference type="GO" id="GO:0005774">
    <property type="term" value="C:vacuolar membrane"/>
    <property type="evidence" value="ECO:0007669"/>
    <property type="project" value="UniProtKB-SubCell"/>
</dbReference>
<dbReference type="InterPro" id="IPR050173">
    <property type="entry name" value="ABC_transporter_C-like"/>
</dbReference>
<dbReference type="InterPro" id="IPR036640">
    <property type="entry name" value="ABC1_TM_sf"/>
</dbReference>
<feature type="region of interest" description="Disordered" evidence="10">
    <location>
        <begin position="557"/>
        <end position="584"/>
    </location>
</feature>
<evidence type="ECO:0000256" key="9">
    <source>
        <dbReference type="ARBA" id="ARBA00023136"/>
    </source>
</evidence>
<keyword evidence="2" id="KW-0813">Transport</keyword>
<evidence type="ECO:0000256" key="1">
    <source>
        <dbReference type="ARBA" id="ARBA00004128"/>
    </source>
</evidence>
<feature type="transmembrane region" description="Helical" evidence="11">
    <location>
        <begin position="1020"/>
        <end position="1040"/>
    </location>
</feature>
<feature type="transmembrane region" description="Helical" evidence="11">
    <location>
        <begin position="662"/>
        <end position="683"/>
    </location>
</feature>
<evidence type="ECO:0000256" key="8">
    <source>
        <dbReference type="ARBA" id="ARBA00022989"/>
    </source>
</evidence>
<dbReference type="FunFam" id="3.40.50.300:FF:000630">
    <property type="entry name" value="ATP-binding cassette (ABC) transporter, putative"/>
    <property type="match status" value="1"/>
</dbReference>
<dbReference type="FunFam" id="1.20.1560.10:FF:000063">
    <property type="entry name" value="Multidrug resistance protein ABC transporter"/>
    <property type="match status" value="1"/>
</dbReference>
<feature type="transmembrane region" description="Helical" evidence="11">
    <location>
        <begin position="626"/>
        <end position="650"/>
    </location>
</feature>
<keyword evidence="6" id="KW-0547">Nucleotide-binding</keyword>
<dbReference type="CDD" id="cd18603">
    <property type="entry name" value="ABC_6TM_MRP1_2_3_6_D2_like"/>
    <property type="match status" value="1"/>
</dbReference>
<dbReference type="PROSITE" id="PS50893">
    <property type="entry name" value="ABC_TRANSPORTER_2"/>
    <property type="match status" value="3"/>
</dbReference>
<dbReference type="Pfam" id="PF00664">
    <property type="entry name" value="ABC_membrane"/>
    <property type="match status" value="4"/>
</dbReference>
<dbReference type="InterPro" id="IPR003593">
    <property type="entry name" value="AAA+_ATPase"/>
</dbReference>
<feature type="compositionally biased region" description="Low complexity" evidence="10">
    <location>
        <begin position="572"/>
        <end position="582"/>
    </location>
</feature>
<dbReference type="SMART" id="SM00382">
    <property type="entry name" value="AAA"/>
    <property type="match status" value="2"/>
</dbReference>
<gene>
    <name evidence="14" type="ORF">P43SY_005928</name>
</gene>
<dbReference type="FunFam" id="1.20.1560.10:FF:000123">
    <property type="entry name" value="Mini-chromosome maintenance complex-binding protein"/>
    <property type="match status" value="1"/>
</dbReference>
<evidence type="ECO:0000256" key="2">
    <source>
        <dbReference type="ARBA" id="ARBA00022448"/>
    </source>
</evidence>
<keyword evidence="9 11" id="KW-0472">Membrane</keyword>
<dbReference type="CDD" id="cd18580">
    <property type="entry name" value="ABC_6TM_ABCC_D2"/>
    <property type="match status" value="1"/>
</dbReference>
<dbReference type="CDD" id="cd03250">
    <property type="entry name" value="ABCC_MRP_domain1"/>
    <property type="match status" value="1"/>
</dbReference>
<feature type="transmembrane region" description="Helical" evidence="11">
    <location>
        <begin position="258"/>
        <end position="279"/>
    </location>
</feature>
<dbReference type="PROSITE" id="PS50929">
    <property type="entry name" value="ABC_TM1F"/>
    <property type="match status" value="4"/>
</dbReference>
<dbReference type="InterPro" id="IPR017871">
    <property type="entry name" value="ABC_transporter-like_CS"/>
</dbReference>
<proteinExistence type="predicted"/>
<dbReference type="EMBL" id="JAKCXM010000053">
    <property type="protein sequence ID" value="KAJ0404929.1"/>
    <property type="molecule type" value="Genomic_DNA"/>
</dbReference>
<feature type="transmembrane region" description="Helical" evidence="11">
    <location>
        <begin position="1725"/>
        <end position="1745"/>
    </location>
</feature>
<feature type="domain" description="ABC transmembrane type-1" evidence="13">
    <location>
        <begin position="1033"/>
        <end position="1304"/>
    </location>
</feature>
<dbReference type="FunFam" id="3.40.50.300:FF:003492">
    <property type="entry name" value="AGAP012735-PA"/>
    <property type="match status" value="1"/>
</dbReference>
<dbReference type="InterPro" id="IPR003439">
    <property type="entry name" value="ABC_transporter-like_ATP-bd"/>
</dbReference>
<keyword evidence="8 11" id="KW-1133">Transmembrane helix</keyword>
<evidence type="ECO:0000313" key="14">
    <source>
        <dbReference type="EMBL" id="KAJ0404929.1"/>
    </source>
</evidence>
<dbReference type="PANTHER" id="PTHR24223:SF443">
    <property type="entry name" value="MULTIDRUG-RESISTANCE LIKE PROTEIN 1, ISOFORM I"/>
    <property type="match status" value="1"/>
</dbReference>
<evidence type="ECO:0000256" key="7">
    <source>
        <dbReference type="ARBA" id="ARBA00022840"/>
    </source>
</evidence>
<dbReference type="FunFam" id="3.40.50.300:FF:000997">
    <property type="entry name" value="Multidrug resistance-associated protein 1"/>
    <property type="match status" value="1"/>
</dbReference>
<organism evidence="14 15">
    <name type="scientific">Pythium insidiosum</name>
    <name type="common">Pythiosis disease agent</name>
    <dbReference type="NCBI Taxonomy" id="114742"/>
    <lineage>
        <taxon>Eukaryota</taxon>
        <taxon>Sar</taxon>
        <taxon>Stramenopiles</taxon>
        <taxon>Oomycota</taxon>
        <taxon>Peronosporomycetes</taxon>
        <taxon>Pythiales</taxon>
        <taxon>Pythiaceae</taxon>
        <taxon>Pythium</taxon>
    </lineage>
</organism>
<comment type="subcellular location">
    <subcellularLocation>
        <location evidence="1">Vacuole membrane</location>
        <topology evidence="1">Multi-pass membrane protein</topology>
    </subcellularLocation>
</comment>
<keyword evidence="5" id="KW-0677">Repeat</keyword>
<feature type="compositionally biased region" description="Acidic residues" evidence="10">
    <location>
        <begin position="557"/>
        <end position="568"/>
    </location>
</feature>
<evidence type="ECO:0000256" key="11">
    <source>
        <dbReference type="SAM" id="Phobius"/>
    </source>
</evidence>
<dbReference type="CDD" id="cd00267">
    <property type="entry name" value="ABC_ATPase"/>
    <property type="match status" value="1"/>
</dbReference>
<protein>
    <submittedName>
        <fullName evidence="14">Uncharacterized protein</fullName>
    </submittedName>
</protein>
<feature type="domain" description="ABC transmembrane type-1" evidence="13">
    <location>
        <begin position="628"/>
        <end position="861"/>
    </location>
</feature>
<feature type="transmembrane region" description="Helical" evidence="11">
    <location>
        <begin position="1060"/>
        <end position="1083"/>
    </location>
</feature>
<feature type="transmembrane region" description="Helical" evidence="11">
    <location>
        <begin position="1140"/>
        <end position="1159"/>
    </location>
</feature>
<dbReference type="GO" id="GO:0140359">
    <property type="term" value="F:ABC-type transporter activity"/>
    <property type="evidence" value="ECO:0007669"/>
    <property type="project" value="InterPro"/>
</dbReference>
<keyword evidence="7" id="KW-0067">ATP-binding</keyword>